<feature type="transmembrane region" description="Helical" evidence="1">
    <location>
        <begin position="73"/>
        <end position="94"/>
    </location>
</feature>
<evidence type="ECO:0000313" key="3">
    <source>
        <dbReference type="Proteomes" id="UP000006330"/>
    </source>
</evidence>
<keyword evidence="1" id="KW-1133">Transmembrane helix</keyword>
<dbReference type="OrthoDB" id="1049373at2"/>
<evidence type="ECO:0000256" key="1">
    <source>
        <dbReference type="SAM" id="Phobius"/>
    </source>
</evidence>
<evidence type="ECO:0000313" key="2">
    <source>
        <dbReference type="EMBL" id="EKN09298.1"/>
    </source>
</evidence>
<keyword evidence="1" id="KW-0812">Transmembrane</keyword>
<proteinExistence type="predicted"/>
<dbReference type="AlphaFoldDB" id="K6A0W0"/>
<protein>
    <submittedName>
        <fullName evidence="2">Uncharacterized protein</fullName>
    </submittedName>
</protein>
<reference evidence="2 3" key="1">
    <citation type="submission" date="2012-02" db="EMBL/GenBank/DDBJ databases">
        <title>The Genome Sequence of Parabacteroides goldsteinii CL02T12C30.</title>
        <authorList>
            <consortium name="The Broad Institute Genome Sequencing Platform"/>
            <person name="Earl A."/>
            <person name="Ward D."/>
            <person name="Feldgarden M."/>
            <person name="Gevers D."/>
            <person name="Zitomersky N.L."/>
            <person name="Coyne M.J."/>
            <person name="Comstock L.E."/>
            <person name="Young S.K."/>
            <person name="Zeng Q."/>
            <person name="Gargeya S."/>
            <person name="Fitzgerald M."/>
            <person name="Haas B."/>
            <person name="Abouelleil A."/>
            <person name="Alvarado L."/>
            <person name="Arachchi H.M."/>
            <person name="Berlin A."/>
            <person name="Chapman S.B."/>
            <person name="Gearin G."/>
            <person name="Goldberg J."/>
            <person name="Griggs A."/>
            <person name="Gujja S."/>
            <person name="Hansen M."/>
            <person name="Heiman D."/>
            <person name="Howarth C."/>
            <person name="Larimer J."/>
            <person name="Lui A."/>
            <person name="MacDonald P.J.P."/>
            <person name="McCowen C."/>
            <person name="Montmayeur A."/>
            <person name="Murphy C."/>
            <person name="Neiman D."/>
            <person name="Pearson M."/>
            <person name="Priest M."/>
            <person name="Roberts A."/>
            <person name="Saif S."/>
            <person name="Shea T."/>
            <person name="Sisk P."/>
            <person name="Stolte C."/>
            <person name="Sykes S."/>
            <person name="Wortman J."/>
            <person name="Nusbaum C."/>
            <person name="Birren B."/>
        </authorList>
    </citation>
    <scope>NUCLEOTIDE SEQUENCE [LARGE SCALE GENOMIC DNA]</scope>
    <source>
        <strain evidence="2 3">CL02T12C30</strain>
    </source>
</reference>
<dbReference type="EMBL" id="AGZO01000031">
    <property type="protein sequence ID" value="EKN09298.1"/>
    <property type="molecule type" value="Genomic_DNA"/>
</dbReference>
<accession>K6A0W0</accession>
<comment type="caution">
    <text evidence="2">The sequence shown here is derived from an EMBL/GenBank/DDBJ whole genome shotgun (WGS) entry which is preliminary data.</text>
</comment>
<keyword evidence="1" id="KW-0472">Membrane</keyword>
<dbReference type="RefSeq" id="WP_007657734.1">
    <property type="nucleotide sequence ID" value="NZ_JH976475.1"/>
</dbReference>
<dbReference type="Proteomes" id="UP000006330">
    <property type="component" value="Unassembled WGS sequence"/>
</dbReference>
<dbReference type="HOGENOM" id="CLU_1451689_0_0_10"/>
<feature type="transmembrane region" description="Helical" evidence="1">
    <location>
        <begin position="122"/>
        <end position="143"/>
    </location>
</feature>
<gene>
    <name evidence="2" type="ORF">HMPREF1076_04327</name>
</gene>
<dbReference type="PATRIC" id="fig|999418.3.peg.4402"/>
<feature type="transmembrane region" description="Helical" evidence="1">
    <location>
        <begin position="149"/>
        <end position="168"/>
    </location>
</feature>
<organism evidence="2 3">
    <name type="scientific">Parabacteroides goldsteinii CL02T12C30</name>
    <dbReference type="NCBI Taxonomy" id="999418"/>
    <lineage>
        <taxon>Bacteria</taxon>
        <taxon>Pseudomonadati</taxon>
        <taxon>Bacteroidota</taxon>
        <taxon>Bacteroidia</taxon>
        <taxon>Bacteroidales</taxon>
        <taxon>Tannerellaceae</taxon>
        <taxon>Parabacteroides</taxon>
    </lineage>
</organism>
<name>K6A0W0_9BACT</name>
<sequence length="188" mass="22007">MELEDLKKGWKEMDKHIDYLQDNNEITQKVIKERIVSVQERLARRFRLMTALCLIAPSFLSIDNWGLGDIGVWTKGGFFVFFIVMAIHKGFLWMRMSKLNFMQMTGKEALISTYKLEKIQKIGMLIGFPFAFIIIAFFMLDLYHMHEMYALYGACSGLIVGLFCGLRIRSRIKKEFQQLRSVLDDELN</sequence>